<dbReference type="PANTHER" id="PTHR30273:SF2">
    <property type="entry name" value="PROTEIN FECR"/>
    <property type="match status" value="1"/>
</dbReference>
<organism evidence="2 3">
    <name type="scientific">Pseudomonas matsuisoli</name>
    <dbReference type="NCBI Taxonomy" id="1515666"/>
    <lineage>
        <taxon>Bacteria</taxon>
        <taxon>Pseudomonadati</taxon>
        <taxon>Pseudomonadota</taxon>
        <taxon>Gammaproteobacteria</taxon>
        <taxon>Pseudomonadales</taxon>
        <taxon>Pseudomonadaceae</taxon>
        <taxon>Pseudomonas</taxon>
    </lineage>
</organism>
<proteinExistence type="predicted"/>
<dbReference type="AlphaFoldDB" id="A0A917PVF8"/>
<evidence type="ECO:0000313" key="3">
    <source>
        <dbReference type="Proteomes" id="UP000635983"/>
    </source>
</evidence>
<dbReference type="PANTHER" id="PTHR30273">
    <property type="entry name" value="PERIPLASMIC SIGNAL SENSOR AND SIGMA FACTOR ACTIVATOR FECR-RELATED"/>
    <property type="match status" value="1"/>
</dbReference>
<dbReference type="PIRSF" id="PIRSF018266">
    <property type="entry name" value="FecR"/>
    <property type="match status" value="1"/>
</dbReference>
<accession>A0A917PVF8</accession>
<dbReference type="GO" id="GO:0016989">
    <property type="term" value="F:sigma factor antagonist activity"/>
    <property type="evidence" value="ECO:0007669"/>
    <property type="project" value="TreeGrafter"/>
</dbReference>
<gene>
    <name evidence="2" type="primary">foxR</name>
    <name evidence="2" type="ORF">GCM10009304_20880</name>
</gene>
<dbReference type="RefSeq" id="WP_229779364.1">
    <property type="nucleotide sequence ID" value="NZ_BMPO01000004.1"/>
</dbReference>
<dbReference type="InterPro" id="IPR032623">
    <property type="entry name" value="FecR_N"/>
</dbReference>
<dbReference type="Pfam" id="PF16220">
    <property type="entry name" value="DUF4880"/>
    <property type="match status" value="1"/>
</dbReference>
<dbReference type="InterPro" id="IPR012373">
    <property type="entry name" value="Ferrdict_sens_TM"/>
</dbReference>
<sequence length="308" mass="33881">MNAGQRLPEPIVSAAIGWQMRLRTHAGNDEVRGQLQDWLDRDARHQLAWTRLQQMDRMFHAGALPGATHTIPMLQRAEAELSRRRALKLLGVGVTLGGAGWLSTKAMPNWRADYATTTGERRRVALGATGSVWLNTNSALDHSGGEWVLRSGEALVSGDGWRLRCRFAVCEGHDASVLLRDHDDYSEIRVQAGEVQVTTRAGTTRLSVGESASVSARGVDALARGPIDPFAWSRGLLIVSDIRLADFLAEAGRYRSGWLGCDPKVADLRLSGVFQLDDPVAMLGNIVHLLPVEIIERTRWWVRVVPVA</sequence>
<evidence type="ECO:0000313" key="2">
    <source>
        <dbReference type="EMBL" id="GGJ94649.1"/>
    </source>
</evidence>
<keyword evidence="3" id="KW-1185">Reference proteome</keyword>
<reference evidence="2" key="1">
    <citation type="journal article" date="2014" name="Int. J. Syst. Evol. Microbiol.">
        <title>Complete genome sequence of Corynebacterium casei LMG S-19264T (=DSM 44701T), isolated from a smear-ripened cheese.</title>
        <authorList>
            <consortium name="US DOE Joint Genome Institute (JGI-PGF)"/>
            <person name="Walter F."/>
            <person name="Albersmeier A."/>
            <person name="Kalinowski J."/>
            <person name="Ruckert C."/>
        </authorList>
    </citation>
    <scope>NUCLEOTIDE SEQUENCE</scope>
    <source>
        <strain evidence="2">JCM 30078</strain>
    </source>
</reference>
<name>A0A917PVF8_9PSED</name>
<dbReference type="EMBL" id="BMPO01000004">
    <property type="protein sequence ID" value="GGJ94649.1"/>
    <property type="molecule type" value="Genomic_DNA"/>
</dbReference>
<reference evidence="2" key="2">
    <citation type="submission" date="2020-09" db="EMBL/GenBank/DDBJ databases">
        <authorList>
            <person name="Sun Q."/>
            <person name="Ohkuma M."/>
        </authorList>
    </citation>
    <scope>NUCLEOTIDE SEQUENCE</scope>
    <source>
        <strain evidence="2">JCM 30078</strain>
    </source>
</reference>
<feature type="domain" description="FecR N-terminal" evidence="1">
    <location>
        <begin position="14"/>
        <end position="55"/>
    </location>
</feature>
<comment type="caution">
    <text evidence="2">The sequence shown here is derived from an EMBL/GenBank/DDBJ whole genome shotgun (WGS) entry which is preliminary data.</text>
</comment>
<dbReference type="Proteomes" id="UP000635983">
    <property type="component" value="Unassembled WGS sequence"/>
</dbReference>
<evidence type="ECO:0000259" key="1">
    <source>
        <dbReference type="Pfam" id="PF16220"/>
    </source>
</evidence>
<protein>
    <submittedName>
        <fullName evidence="2">Anti-sigma factor FoxR</fullName>
    </submittedName>
</protein>